<feature type="domain" description="Ribosomal RNA-processing protein 7 C-terminal" evidence="4">
    <location>
        <begin position="303"/>
        <end position="419"/>
    </location>
</feature>
<dbReference type="GO" id="GO:0034456">
    <property type="term" value="C:UTP-C complex"/>
    <property type="evidence" value="ECO:0007669"/>
    <property type="project" value="TreeGrafter"/>
</dbReference>
<dbReference type="InterPro" id="IPR040446">
    <property type="entry name" value="RRP7"/>
</dbReference>
<dbReference type="Proteomes" id="UP001431209">
    <property type="component" value="Unassembled WGS sequence"/>
</dbReference>
<feature type="coiled-coil region" evidence="2">
    <location>
        <begin position="302"/>
        <end position="333"/>
    </location>
</feature>
<dbReference type="GO" id="GO:0006364">
    <property type="term" value="P:rRNA processing"/>
    <property type="evidence" value="ECO:0007669"/>
    <property type="project" value="TreeGrafter"/>
</dbReference>
<dbReference type="InterPro" id="IPR024326">
    <property type="entry name" value="RRP7_C"/>
</dbReference>
<gene>
    <name evidence="5" type="ORF">AKO1_008337</name>
</gene>
<feature type="compositionally biased region" description="Basic and acidic residues" evidence="3">
    <location>
        <begin position="34"/>
        <end position="43"/>
    </location>
</feature>
<keyword evidence="2" id="KW-0175">Coiled coil</keyword>
<dbReference type="PANTHER" id="PTHR13191:SF0">
    <property type="entry name" value="RIBOSOMAL RNA-PROCESSING PROTEIN 7 HOMOLOG A-RELATED"/>
    <property type="match status" value="1"/>
</dbReference>
<sequence length="424" mass="48695">MKHKAAKKSQKPVDKIVPKKIDKKSAQKKHIKKPQIDVKNNTDEKEEQEQNVETETVEQGVEVVTPIQFVRIKSGDNKLTEKLEKQLKQYFQKTAAKKDDKMNEDSSDSDSDDDEADVDSELLKTLSHYTIALGTVSSFDATPHSNSFMRYVYYKRYKGIIPTQTSNKKDSEVQELLKKRSRETTIQAFNLPPGATNKSISSLFEYFGKVDLVQKNVTGTDCHLLSDPFKPPVQSSAEDSATSCFIVFNQVDSLMKSLMAPDLISQGRSKPNHTITVYNKEKNAVKHYFNIHKQTLDALQDVSAHQQRLNKLIKQYDQTRKRDEELLEALRNREDDEGWTTVIGTKGRKFNAPLTEADIIKKREETVRKVPTHVRLDSVIPFYKFQSIAKKKKAVEELRERFEEDKKVIDEMKKSNKFSTITSQ</sequence>
<evidence type="ECO:0000256" key="3">
    <source>
        <dbReference type="SAM" id="MobiDB-lite"/>
    </source>
</evidence>
<dbReference type="Pfam" id="PF12923">
    <property type="entry name" value="RRP7"/>
    <property type="match status" value="1"/>
</dbReference>
<comment type="similarity">
    <text evidence="1">Belongs to the RRP7 family.</text>
</comment>
<dbReference type="AlphaFoldDB" id="A0AAW2YPD0"/>
<keyword evidence="6" id="KW-1185">Reference proteome</keyword>
<feature type="compositionally biased region" description="Acidic residues" evidence="3">
    <location>
        <begin position="105"/>
        <end position="118"/>
    </location>
</feature>
<evidence type="ECO:0000256" key="1">
    <source>
        <dbReference type="ARBA" id="ARBA00006110"/>
    </source>
</evidence>
<evidence type="ECO:0000313" key="6">
    <source>
        <dbReference type="Proteomes" id="UP001431209"/>
    </source>
</evidence>
<reference evidence="5 6" key="1">
    <citation type="submission" date="2024-03" db="EMBL/GenBank/DDBJ databases">
        <title>The Acrasis kona genome and developmental transcriptomes reveal deep origins of eukaryotic multicellular pathways.</title>
        <authorList>
            <person name="Sheikh S."/>
            <person name="Fu C.-J."/>
            <person name="Brown M.W."/>
            <person name="Baldauf S.L."/>
        </authorList>
    </citation>
    <scope>NUCLEOTIDE SEQUENCE [LARGE SCALE GENOMIC DNA]</scope>
    <source>
        <strain evidence="5 6">ATCC MYA-3509</strain>
    </source>
</reference>
<comment type="caution">
    <text evidence="5">The sequence shown here is derived from an EMBL/GenBank/DDBJ whole genome shotgun (WGS) entry which is preliminary data.</text>
</comment>
<feature type="coiled-coil region" evidence="2">
    <location>
        <begin position="388"/>
        <end position="415"/>
    </location>
</feature>
<dbReference type="EMBL" id="JAOPGA020000467">
    <property type="protein sequence ID" value="KAL0478801.1"/>
    <property type="molecule type" value="Genomic_DNA"/>
</dbReference>
<dbReference type="GO" id="GO:0032545">
    <property type="term" value="C:CURI complex"/>
    <property type="evidence" value="ECO:0007669"/>
    <property type="project" value="TreeGrafter"/>
</dbReference>
<name>A0AAW2YPD0_9EUKA</name>
<feature type="region of interest" description="Disordered" evidence="3">
    <location>
        <begin position="94"/>
        <end position="118"/>
    </location>
</feature>
<feature type="compositionally biased region" description="Basic residues" evidence="3">
    <location>
        <begin position="1"/>
        <end position="10"/>
    </location>
</feature>
<protein>
    <submittedName>
        <fullName evidence="5">Ribosomal RNA-processing protein 7</fullName>
    </submittedName>
</protein>
<dbReference type="PANTHER" id="PTHR13191">
    <property type="entry name" value="RIBOSOMAL RNA PROCESSING PROTEIN 7-RELATED"/>
    <property type="match status" value="1"/>
</dbReference>
<accession>A0AAW2YPD0</accession>
<feature type="compositionally biased region" description="Acidic residues" evidence="3">
    <location>
        <begin position="44"/>
        <end position="56"/>
    </location>
</feature>
<dbReference type="GO" id="GO:0000028">
    <property type="term" value="P:ribosomal small subunit assembly"/>
    <property type="evidence" value="ECO:0007669"/>
    <property type="project" value="TreeGrafter"/>
</dbReference>
<proteinExistence type="inferred from homology"/>
<feature type="region of interest" description="Disordered" evidence="3">
    <location>
        <begin position="1"/>
        <end position="58"/>
    </location>
</feature>
<organism evidence="5 6">
    <name type="scientific">Acrasis kona</name>
    <dbReference type="NCBI Taxonomy" id="1008807"/>
    <lineage>
        <taxon>Eukaryota</taxon>
        <taxon>Discoba</taxon>
        <taxon>Heterolobosea</taxon>
        <taxon>Tetramitia</taxon>
        <taxon>Eutetramitia</taxon>
        <taxon>Acrasidae</taxon>
        <taxon>Acrasis</taxon>
    </lineage>
</organism>
<evidence type="ECO:0000256" key="2">
    <source>
        <dbReference type="SAM" id="Coils"/>
    </source>
</evidence>
<dbReference type="Gene3D" id="6.10.250.1770">
    <property type="match status" value="1"/>
</dbReference>
<feature type="compositionally biased region" description="Basic and acidic residues" evidence="3">
    <location>
        <begin position="11"/>
        <end position="25"/>
    </location>
</feature>
<evidence type="ECO:0000313" key="5">
    <source>
        <dbReference type="EMBL" id="KAL0478801.1"/>
    </source>
</evidence>
<evidence type="ECO:0000259" key="4">
    <source>
        <dbReference type="Pfam" id="PF12923"/>
    </source>
</evidence>